<dbReference type="CDD" id="cd06261">
    <property type="entry name" value="TM_PBP2"/>
    <property type="match status" value="1"/>
</dbReference>
<dbReference type="FunFam" id="1.10.3720.10:FF:000033">
    <property type="entry name" value="Polar amino acid ABC transporter permease"/>
    <property type="match status" value="1"/>
</dbReference>
<dbReference type="RefSeq" id="WP_106058695.1">
    <property type="nucleotide sequence ID" value="NZ_PVXQ01000005.1"/>
</dbReference>
<evidence type="ECO:0000256" key="6">
    <source>
        <dbReference type="ARBA" id="ARBA00022970"/>
    </source>
</evidence>
<keyword evidence="3 9" id="KW-0813">Transport</keyword>
<evidence type="ECO:0000256" key="4">
    <source>
        <dbReference type="ARBA" id="ARBA00022475"/>
    </source>
</evidence>
<keyword evidence="7 9" id="KW-1133">Transmembrane helix</keyword>
<evidence type="ECO:0000256" key="5">
    <source>
        <dbReference type="ARBA" id="ARBA00022692"/>
    </source>
</evidence>
<dbReference type="OrthoDB" id="9787841at2"/>
<evidence type="ECO:0000256" key="7">
    <source>
        <dbReference type="ARBA" id="ARBA00022989"/>
    </source>
</evidence>
<evidence type="ECO:0000256" key="2">
    <source>
        <dbReference type="ARBA" id="ARBA00010072"/>
    </source>
</evidence>
<organism evidence="11 12">
    <name type="scientific">Clostridium vincentii</name>
    <dbReference type="NCBI Taxonomy" id="52704"/>
    <lineage>
        <taxon>Bacteria</taxon>
        <taxon>Bacillati</taxon>
        <taxon>Bacillota</taxon>
        <taxon>Clostridia</taxon>
        <taxon>Eubacteriales</taxon>
        <taxon>Clostridiaceae</taxon>
        <taxon>Clostridium</taxon>
    </lineage>
</organism>
<reference evidence="11 12" key="1">
    <citation type="submission" date="2018-03" db="EMBL/GenBank/DDBJ databases">
        <title>Genome sequence of Clostridium vincentii DSM 10228.</title>
        <authorList>
            <person name="Poehlein A."/>
            <person name="Daniel R."/>
        </authorList>
    </citation>
    <scope>NUCLEOTIDE SEQUENCE [LARGE SCALE GENOMIC DNA]</scope>
    <source>
        <strain evidence="11 12">DSM 10228</strain>
    </source>
</reference>
<feature type="transmembrane region" description="Helical" evidence="9">
    <location>
        <begin position="193"/>
        <end position="212"/>
    </location>
</feature>
<dbReference type="PROSITE" id="PS50928">
    <property type="entry name" value="ABC_TM1"/>
    <property type="match status" value="1"/>
</dbReference>
<keyword evidence="12" id="KW-1185">Reference proteome</keyword>
<dbReference type="InterPro" id="IPR043429">
    <property type="entry name" value="ArtM/GltK/GlnP/TcyL/YhdX-like"/>
</dbReference>
<dbReference type="GO" id="GO:0043190">
    <property type="term" value="C:ATP-binding cassette (ABC) transporter complex"/>
    <property type="evidence" value="ECO:0007669"/>
    <property type="project" value="InterPro"/>
</dbReference>
<dbReference type="EMBL" id="PVXQ01000005">
    <property type="protein sequence ID" value="PRR83712.1"/>
    <property type="molecule type" value="Genomic_DNA"/>
</dbReference>
<dbReference type="PANTHER" id="PTHR30614">
    <property type="entry name" value="MEMBRANE COMPONENT OF AMINO ACID ABC TRANSPORTER"/>
    <property type="match status" value="1"/>
</dbReference>
<sequence>MEIVEFLLGIKDGVVEFFSTAIEYLPNFLPGVLITLELSILSILLGTVFGLFANILKMTKIKPLCIITDIYVALVRGTPLLLQLFFIFYALPQMGIKLDRFVTAVVGLAFHNGAYISEIFRGAIRSVDYGQDEAACAIGMSKFQAFRHVIFPQAFKSGVPALGNQFLLAIKDSSLASVITISETMMIARQTAAATYSIFPIYFDAACFYMVLTYGMSKILKMIENRLKRNERRA</sequence>
<dbReference type="GO" id="GO:0006865">
    <property type="term" value="P:amino acid transport"/>
    <property type="evidence" value="ECO:0007669"/>
    <property type="project" value="UniProtKB-KW"/>
</dbReference>
<gene>
    <name evidence="11" type="primary">yecS</name>
    <name evidence="11" type="ORF">CLVI_06590</name>
</gene>
<evidence type="ECO:0000256" key="8">
    <source>
        <dbReference type="ARBA" id="ARBA00023136"/>
    </source>
</evidence>
<keyword evidence="5 9" id="KW-0812">Transmembrane</keyword>
<keyword evidence="4" id="KW-1003">Cell membrane</keyword>
<dbReference type="SUPFAM" id="SSF161098">
    <property type="entry name" value="MetI-like"/>
    <property type="match status" value="1"/>
</dbReference>
<dbReference type="InterPro" id="IPR000515">
    <property type="entry name" value="MetI-like"/>
</dbReference>
<dbReference type="InterPro" id="IPR035906">
    <property type="entry name" value="MetI-like_sf"/>
</dbReference>
<dbReference type="Gene3D" id="1.10.3720.10">
    <property type="entry name" value="MetI-like"/>
    <property type="match status" value="1"/>
</dbReference>
<dbReference type="Pfam" id="PF00528">
    <property type="entry name" value="BPD_transp_1"/>
    <property type="match status" value="1"/>
</dbReference>
<comment type="caution">
    <text evidence="11">The sequence shown here is derived from an EMBL/GenBank/DDBJ whole genome shotgun (WGS) entry which is preliminary data.</text>
</comment>
<evidence type="ECO:0000313" key="11">
    <source>
        <dbReference type="EMBL" id="PRR83712.1"/>
    </source>
</evidence>
<evidence type="ECO:0000313" key="12">
    <source>
        <dbReference type="Proteomes" id="UP000239471"/>
    </source>
</evidence>
<feature type="transmembrane region" description="Helical" evidence="9">
    <location>
        <begin position="64"/>
        <end position="91"/>
    </location>
</feature>
<comment type="subcellular location">
    <subcellularLocation>
        <location evidence="1 9">Cell membrane</location>
        <topology evidence="1 9">Multi-pass membrane protein</topology>
    </subcellularLocation>
</comment>
<dbReference type="GO" id="GO:0022857">
    <property type="term" value="F:transmembrane transporter activity"/>
    <property type="evidence" value="ECO:0007669"/>
    <property type="project" value="InterPro"/>
</dbReference>
<keyword evidence="6" id="KW-0029">Amino-acid transport</keyword>
<feature type="transmembrane region" description="Helical" evidence="9">
    <location>
        <begin position="28"/>
        <end position="52"/>
    </location>
</feature>
<dbReference type="AlphaFoldDB" id="A0A2T0BIT7"/>
<comment type="similarity">
    <text evidence="2">Belongs to the binding-protein-dependent transport system permease family. HisMQ subfamily.</text>
</comment>
<keyword evidence="8 9" id="KW-0472">Membrane</keyword>
<dbReference type="InterPro" id="IPR010065">
    <property type="entry name" value="AA_ABC_transptr_permease_3TM"/>
</dbReference>
<name>A0A2T0BIT7_9CLOT</name>
<dbReference type="Proteomes" id="UP000239471">
    <property type="component" value="Unassembled WGS sequence"/>
</dbReference>
<accession>A0A2T0BIT7</accession>
<evidence type="ECO:0000256" key="1">
    <source>
        <dbReference type="ARBA" id="ARBA00004651"/>
    </source>
</evidence>
<proteinExistence type="inferred from homology"/>
<evidence type="ECO:0000259" key="10">
    <source>
        <dbReference type="PROSITE" id="PS50928"/>
    </source>
</evidence>
<feature type="domain" description="ABC transmembrane type-1" evidence="10">
    <location>
        <begin position="32"/>
        <end position="220"/>
    </location>
</feature>
<dbReference type="NCBIfam" id="TIGR01726">
    <property type="entry name" value="HEQRo_perm_3TM"/>
    <property type="match status" value="1"/>
</dbReference>
<evidence type="ECO:0000256" key="3">
    <source>
        <dbReference type="ARBA" id="ARBA00022448"/>
    </source>
</evidence>
<protein>
    <submittedName>
        <fullName evidence="11">Inner membrane amino-acid ABC transporter permease protein YecS</fullName>
    </submittedName>
</protein>
<evidence type="ECO:0000256" key="9">
    <source>
        <dbReference type="RuleBase" id="RU363032"/>
    </source>
</evidence>
<dbReference type="PANTHER" id="PTHR30614:SF20">
    <property type="entry name" value="GLUTAMINE TRANSPORT SYSTEM PERMEASE PROTEIN GLNP"/>
    <property type="match status" value="1"/>
</dbReference>